<proteinExistence type="predicted"/>
<dbReference type="EMBL" id="CP157947">
    <property type="protein sequence ID" value="XBS69960.1"/>
    <property type="molecule type" value="Genomic_DNA"/>
</dbReference>
<name>A0AAU7QA59_9GAMM</name>
<dbReference type="Gene3D" id="1.10.530.10">
    <property type="match status" value="1"/>
</dbReference>
<dbReference type="AlphaFoldDB" id="A0AAU7QA59"/>
<accession>A0AAU7QA59</accession>
<protein>
    <submittedName>
        <fullName evidence="1">Peptidoglycan-binding protein</fullName>
    </submittedName>
</protein>
<sequence length="460" mass="51104">MPTKKDNQIGNFDAISSNQCELSFIFEDLIEKPIPNLKVKIVSAIGDIHDVITDSFGQISDYVMDNVSELKIMVSSATGKTKEVARFTPTTGKTEVRLLSPKVRVKGKSIALKGAPGTIDSDKRELNTVALGRDAHGNPRLDIYHLCPNDYDLLLAKNVIYWDAIIAASKRSGLIPQAIAAVIDAESAKKNGVWQPTSVAIDFKKTKAMATNEKGGKLSANETYYRSSAAGMTQFLNGTWIGETLKDGTYLNEKAKAANVVAKRPMISRTGREVKKQDGTSVMEEKFQVTLNVWKSLKELKKEHYITGVTPYPLGASGSKSLKDWLKLRFKPEYAIMAAVDYAITNLKALKAKGFNIDGLNDAEKAKVMYLTHHLGLSDAIKFIRKEITESKAKDLLVAQVGAEKAFKYYQDEHKSYVKGHRAWLSNFINDNIKLVHFYCHELRGIKIQDVLLSTVIKKL</sequence>
<gene>
    <name evidence="1" type="ORF">ABK905_00920</name>
</gene>
<organism evidence="1">
    <name type="scientific">Acerihabitans sp. KWT182</name>
    <dbReference type="NCBI Taxonomy" id="3157919"/>
    <lineage>
        <taxon>Bacteria</taxon>
        <taxon>Pseudomonadati</taxon>
        <taxon>Pseudomonadota</taxon>
        <taxon>Gammaproteobacteria</taxon>
        <taxon>Enterobacterales</taxon>
        <taxon>Pectobacteriaceae</taxon>
        <taxon>Acerihabitans</taxon>
    </lineage>
</organism>
<reference evidence="1" key="1">
    <citation type="submission" date="2024-06" db="EMBL/GenBank/DDBJ databases">
        <authorList>
            <person name="Coelho C."/>
            <person name="Bento M."/>
            <person name="Garcia E."/>
            <person name="Camelo A."/>
            <person name="Brandao I."/>
            <person name="Espirito Santo C."/>
            <person name="Trovao J."/>
            <person name="Verissimo A."/>
            <person name="Costa J."/>
            <person name="Tiago I."/>
        </authorList>
    </citation>
    <scope>NUCLEOTIDE SEQUENCE</scope>
    <source>
        <strain evidence="1">KWT182</strain>
    </source>
</reference>
<evidence type="ECO:0000313" key="1">
    <source>
        <dbReference type="EMBL" id="XBS69960.1"/>
    </source>
</evidence>